<reference evidence="2 3" key="1">
    <citation type="submission" date="2019-02" db="EMBL/GenBank/DDBJ databases">
        <title>Deep-cultivation of Planctomycetes and their phenomic and genomic characterization uncovers novel biology.</title>
        <authorList>
            <person name="Wiegand S."/>
            <person name="Jogler M."/>
            <person name="Boedeker C."/>
            <person name="Pinto D."/>
            <person name="Vollmers J."/>
            <person name="Rivas-Marin E."/>
            <person name="Kohn T."/>
            <person name="Peeters S.H."/>
            <person name="Heuer A."/>
            <person name="Rast P."/>
            <person name="Oberbeckmann S."/>
            <person name="Bunk B."/>
            <person name="Jeske O."/>
            <person name="Meyerdierks A."/>
            <person name="Storesund J.E."/>
            <person name="Kallscheuer N."/>
            <person name="Luecker S."/>
            <person name="Lage O.M."/>
            <person name="Pohl T."/>
            <person name="Merkel B.J."/>
            <person name="Hornburger P."/>
            <person name="Mueller R.-W."/>
            <person name="Bruemmer F."/>
            <person name="Labrenz M."/>
            <person name="Spormann A.M."/>
            <person name="Op den Camp H."/>
            <person name="Overmann J."/>
            <person name="Amann R."/>
            <person name="Jetten M.S.M."/>
            <person name="Mascher T."/>
            <person name="Medema M.H."/>
            <person name="Devos D.P."/>
            <person name="Kaster A.-K."/>
            <person name="Ovreas L."/>
            <person name="Rohde M."/>
            <person name="Galperin M.Y."/>
            <person name="Jogler C."/>
        </authorList>
    </citation>
    <scope>NUCLEOTIDE SEQUENCE [LARGE SCALE GENOMIC DNA]</scope>
    <source>
        <strain evidence="2 3">Pan181</strain>
    </source>
</reference>
<organism evidence="2 3">
    <name type="scientific">Aeoliella mucimassa</name>
    <dbReference type="NCBI Taxonomy" id="2527972"/>
    <lineage>
        <taxon>Bacteria</taxon>
        <taxon>Pseudomonadati</taxon>
        <taxon>Planctomycetota</taxon>
        <taxon>Planctomycetia</taxon>
        <taxon>Pirellulales</taxon>
        <taxon>Lacipirellulaceae</taxon>
        <taxon>Aeoliella</taxon>
    </lineage>
</organism>
<evidence type="ECO:0000313" key="2">
    <source>
        <dbReference type="EMBL" id="QDU54380.1"/>
    </source>
</evidence>
<keyword evidence="1" id="KW-0812">Transmembrane</keyword>
<dbReference type="RefSeq" id="WP_197528856.1">
    <property type="nucleotide sequence ID" value="NZ_CP036278.1"/>
</dbReference>
<dbReference type="AlphaFoldDB" id="A0A518AI28"/>
<keyword evidence="1" id="KW-0472">Membrane</keyword>
<sequence length="50" mass="5427">MPFDAVLPVLGTCFVVAWVFIGGLMVSDTLRDARRSRVDGASDVPPHHFA</sequence>
<name>A0A518AI28_9BACT</name>
<proteinExistence type="predicted"/>
<feature type="transmembrane region" description="Helical" evidence="1">
    <location>
        <begin position="6"/>
        <end position="27"/>
    </location>
</feature>
<accession>A0A518AI28</accession>
<protein>
    <submittedName>
        <fullName evidence="2">Uncharacterized protein</fullName>
    </submittedName>
</protein>
<dbReference type="KEGG" id="amuc:Pan181_05610"/>
<dbReference type="EMBL" id="CP036278">
    <property type="protein sequence ID" value="QDU54380.1"/>
    <property type="molecule type" value="Genomic_DNA"/>
</dbReference>
<gene>
    <name evidence="2" type="ORF">Pan181_05610</name>
</gene>
<evidence type="ECO:0000256" key="1">
    <source>
        <dbReference type="SAM" id="Phobius"/>
    </source>
</evidence>
<keyword evidence="3" id="KW-1185">Reference proteome</keyword>
<keyword evidence="1" id="KW-1133">Transmembrane helix</keyword>
<evidence type="ECO:0000313" key="3">
    <source>
        <dbReference type="Proteomes" id="UP000315750"/>
    </source>
</evidence>
<dbReference type="Proteomes" id="UP000315750">
    <property type="component" value="Chromosome"/>
</dbReference>